<dbReference type="SUPFAM" id="SSF53850">
    <property type="entry name" value="Periplasmic binding protein-like II"/>
    <property type="match status" value="1"/>
</dbReference>
<dbReference type="InterPro" id="IPR044527">
    <property type="entry name" value="NrtA/CpmA_ABC-bd_dom"/>
</dbReference>
<organism evidence="6 7">
    <name type="scientific">Luteolibacter yonseiensis</name>
    <dbReference type="NCBI Taxonomy" id="1144680"/>
    <lineage>
        <taxon>Bacteria</taxon>
        <taxon>Pseudomonadati</taxon>
        <taxon>Verrucomicrobiota</taxon>
        <taxon>Verrucomicrobiia</taxon>
        <taxon>Verrucomicrobiales</taxon>
        <taxon>Verrucomicrobiaceae</taxon>
        <taxon>Luteolibacter</taxon>
    </lineage>
</organism>
<evidence type="ECO:0000256" key="1">
    <source>
        <dbReference type="ARBA" id="ARBA00004308"/>
    </source>
</evidence>
<dbReference type="GO" id="GO:0012505">
    <property type="term" value="C:endomembrane system"/>
    <property type="evidence" value="ECO:0007669"/>
    <property type="project" value="UniProtKB-SubCell"/>
</dbReference>
<dbReference type="Gene3D" id="3.40.190.10">
    <property type="entry name" value="Periplasmic binding protein-like II"/>
    <property type="match status" value="2"/>
</dbReference>
<comment type="subcellular location">
    <subcellularLocation>
        <location evidence="1">Endomembrane system</location>
    </subcellularLocation>
</comment>
<keyword evidence="4" id="KW-0997">Cell inner membrane</keyword>
<keyword evidence="2" id="KW-0813">Transport</keyword>
<proteinExistence type="predicted"/>
<evidence type="ECO:0000313" key="6">
    <source>
        <dbReference type="EMBL" id="MBK1817229.1"/>
    </source>
</evidence>
<accession>A0A934R5B5</accession>
<name>A0A934R5B5_9BACT</name>
<dbReference type="EMBL" id="JAENIK010000012">
    <property type="protein sequence ID" value="MBK1817229.1"/>
    <property type="molecule type" value="Genomic_DNA"/>
</dbReference>
<keyword evidence="5" id="KW-0472">Membrane</keyword>
<reference evidence="6" key="1">
    <citation type="submission" date="2021-01" db="EMBL/GenBank/DDBJ databases">
        <title>Modified the classification status of verrucomicrobia.</title>
        <authorList>
            <person name="Feng X."/>
        </authorList>
    </citation>
    <scope>NUCLEOTIDE SEQUENCE</scope>
    <source>
        <strain evidence="6">JCM 18052</strain>
    </source>
</reference>
<gene>
    <name evidence="6" type="ORF">JIN84_16535</name>
</gene>
<evidence type="ECO:0000256" key="5">
    <source>
        <dbReference type="ARBA" id="ARBA00023136"/>
    </source>
</evidence>
<evidence type="ECO:0000313" key="7">
    <source>
        <dbReference type="Proteomes" id="UP000600139"/>
    </source>
</evidence>
<dbReference type="RefSeq" id="WP_200352177.1">
    <property type="nucleotide sequence ID" value="NZ_BAABHZ010000001.1"/>
</dbReference>
<dbReference type="Proteomes" id="UP000600139">
    <property type="component" value="Unassembled WGS sequence"/>
</dbReference>
<dbReference type="Pfam" id="PF13379">
    <property type="entry name" value="NMT1_2"/>
    <property type="match status" value="1"/>
</dbReference>
<evidence type="ECO:0000256" key="2">
    <source>
        <dbReference type="ARBA" id="ARBA00022448"/>
    </source>
</evidence>
<dbReference type="CDD" id="cd13553">
    <property type="entry name" value="PBP2_NrtA_CpmA_like"/>
    <property type="match status" value="1"/>
</dbReference>
<comment type="caution">
    <text evidence="6">The sequence shown here is derived from an EMBL/GenBank/DDBJ whole genome shotgun (WGS) entry which is preliminary data.</text>
</comment>
<keyword evidence="7" id="KW-1185">Reference proteome</keyword>
<protein>
    <submittedName>
        <fullName evidence="6">ABC transporter substrate-binding protein</fullName>
    </submittedName>
</protein>
<dbReference type="AlphaFoldDB" id="A0A934R5B5"/>
<sequence>MVAPIHRFPSSSKVRLGFVPLSDCAPIAVAQEMGIFRRHGLDVELSRELGWASVRDKLIYGHLDAAQSIAGIALALGLGINEMRCEVAVPMVLNLHGNAVTLSTEIGPEKIGRGEGLRHFLNYGWKKERPFTLAVTHRYSSHYTLLKNWLSRHNVIAPEHVEIIFLPPALMPRSLAAGHIDGYCVGEPWNSESILTGKGWCPVTSAEIARGHPEKILIVSGNFLCEQRDESISLVAALLESCRMCQEPEFREQLISILAMKAYTGASPEVLRNSLGPIFDSGVDRVSSNGFHIFHGDSLNRPTMDKASWVLSELRNAGTIPEGTCGALSRIFREDLYHAAESCLGGGMSGTND</sequence>
<evidence type="ECO:0000256" key="3">
    <source>
        <dbReference type="ARBA" id="ARBA00022475"/>
    </source>
</evidence>
<dbReference type="PANTHER" id="PTHR30024">
    <property type="entry name" value="ALIPHATIC SULFONATES-BINDING PROTEIN-RELATED"/>
    <property type="match status" value="1"/>
</dbReference>
<dbReference type="PANTHER" id="PTHR30024:SF43">
    <property type="entry name" value="BLL4572 PROTEIN"/>
    <property type="match status" value="1"/>
</dbReference>
<keyword evidence="3" id="KW-1003">Cell membrane</keyword>
<evidence type="ECO:0000256" key="4">
    <source>
        <dbReference type="ARBA" id="ARBA00022519"/>
    </source>
</evidence>